<accession>A0AAW1U3T4</accession>
<dbReference type="AlphaFoldDB" id="A0AAW1U3T4"/>
<gene>
    <name evidence="1" type="ORF">WA026_016879</name>
</gene>
<organism evidence="1 2">
    <name type="scientific">Henosepilachna vigintioctopunctata</name>
    <dbReference type="NCBI Taxonomy" id="420089"/>
    <lineage>
        <taxon>Eukaryota</taxon>
        <taxon>Metazoa</taxon>
        <taxon>Ecdysozoa</taxon>
        <taxon>Arthropoda</taxon>
        <taxon>Hexapoda</taxon>
        <taxon>Insecta</taxon>
        <taxon>Pterygota</taxon>
        <taxon>Neoptera</taxon>
        <taxon>Endopterygota</taxon>
        <taxon>Coleoptera</taxon>
        <taxon>Polyphaga</taxon>
        <taxon>Cucujiformia</taxon>
        <taxon>Coccinelloidea</taxon>
        <taxon>Coccinellidae</taxon>
        <taxon>Epilachninae</taxon>
        <taxon>Epilachnini</taxon>
        <taxon>Henosepilachna</taxon>
    </lineage>
</organism>
<sequence length="129" mass="14636">MKESTITPTANEANNCAPINSKCVEVTKSSEEKIVDRDITKETQINKSDVEPCNIKYQMLSEECATMQVLENENSNKLIIPEDIKEEESINQETSSGKNLILKSKHGFSRNLSATRYLARNLKKKSIKW</sequence>
<reference evidence="1 2" key="1">
    <citation type="submission" date="2023-03" db="EMBL/GenBank/DDBJ databases">
        <title>Genome insight into feeding habits of ladybird beetles.</title>
        <authorList>
            <person name="Li H.-S."/>
            <person name="Huang Y.-H."/>
            <person name="Pang H."/>
        </authorList>
    </citation>
    <scope>NUCLEOTIDE SEQUENCE [LARGE SCALE GENOMIC DNA]</scope>
    <source>
        <strain evidence="1">SYSU_2023b</strain>
        <tissue evidence="1">Whole body</tissue>
    </source>
</reference>
<evidence type="ECO:0000313" key="2">
    <source>
        <dbReference type="Proteomes" id="UP001431783"/>
    </source>
</evidence>
<comment type="caution">
    <text evidence="1">The sequence shown here is derived from an EMBL/GenBank/DDBJ whole genome shotgun (WGS) entry which is preliminary data.</text>
</comment>
<dbReference type="EMBL" id="JARQZJ010000040">
    <property type="protein sequence ID" value="KAK9877135.1"/>
    <property type="molecule type" value="Genomic_DNA"/>
</dbReference>
<dbReference type="Proteomes" id="UP001431783">
    <property type="component" value="Unassembled WGS sequence"/>
</dbReference>
<name>A0AAW1U3T4_9CUCU</name>
<proteinExistence type="predicted"/>
<protein>
    <submittedName>
        <fullName evidence="1">Uncharacterized protein</fullName>
    </submittedName>
</protein>
<keyword evidence="2" id="KW-1185">Reference proteome</keyword>
<evidence type="ECO:0000313" key="1">
    <source>
        <dbReference type="EMBL" id="KAK9877135.1"/>
    </source>
</evidence>